<name>A0ACB9ACG1_ARCLA</name>
<evidence type="ECO:0000313" key="1">
    <source>
        <dbReference type="EMBL" id="KAI3707431.1"/>
    </source>
</evidence>
<reference evidence="1 2" key="2">
    <citation type="journal article" date="2022" name="Mol. Ecol. Resour.">
        <title>The genomes of chicory, endive, great burdock and yacon provide insights into Asteraceae paleo-polyploidization history and plant inulin production.</title>
        <authorList>
            <person name="Fan W."/>
            <person name="Wang S."/>
            <person name="Wang H."/>
            <person name="Wang A."/>
            <person name="Jiang F."/>
            <person name="Liu H."/>
            <person name="Zhao H."/>
            <person name="Xu D."/>
            <person name="Zhang Y."/>
        </authorList>
    </citation>
    <scope>NUCLEOTIDE SEQUENCE [LARGE SCALE GENOMIC DNA]</scope>
    <source>
        <strain evidence="2">cv. Niubang</strain>
    </source>
</reference>
<evidence type="ECO:0000313" key="2">
    <source>
        <dbReference type="Proteomes" id="UP001055879"/>
    </source>
</evidence>
<reference evidence="2" key="1">
    <citation type="journal article" date="2022" name="Mol. Ecol. Resour.">
        <title>The genomes of chicory, endive, great burdock and yacon provide insights into Asteraceae palaeo-polyploidization history and plant inulin production.</title>
        <authorList>
            <person name="Fan W."/>
            <person name="Wang S."/>
            <person name="Wang H."/>
            <person name="Wang A."/>
            <person name="Jiang F."/>
            <person name="Liu H."/>
            <person name="Zhao H."/>
            <person name="Xu D."/>
            <person name="Zhang Y."/>
        </authorList>
    </citation>
    <scope>NUCLEOTIDE SEQUENCE [LARGE SCALE GENOMIC DNA]</scope>
    <source>
        <strain evidence="2">cv. Niubang</strain>
    </source>
</reference>
<proteinExistence type="predicted"/>
<sequence>MMRPCLSRRLGLTKRGDKETEQRGASRVAVFDRLSQTDDRLKIGATENTTGGRNFASVVGGSPTIKLEFFPLIFSWPSDPVPGGAKVRKLYMGKEAMEADTKTLHSFTSAPIPKTTSPQAMHVVDDTKMKSTSGDEESVVNGSKSTQCHNLEGDARKEEVSKGVDKGKGIRGDNSVESDMGRKDCDRVEKVVLGTPVHLKDADPCNHTLHEDLCHLRSAYISACHDEEINARQRAKLDTPDDVVDRFPNGWPNEWINRYSPLQNSPLPVLD</sequence>
<dbReference type="Proteomes" id="UP001055879">
    <property type="component" value="Linkage Group LG08"/>
</dbReference>
<gene>
    <name evidence="1" type="ORF">L6452_25945</name>
</gene>
<dbReference type="EMBL" id="CM042054">
    <property type="protein sequence ID" value="KAI3707431.1"/>
    <property type="molecule type" value="Genomic_DNA"/>
</dbReference>
<comment type="caution">
    <text evidence="1">The sequence shown here is derived from an EMBL/GenBank/DDBJ whole genome shotgun (WGS) entry which is preliminary data.</text>
</comment>
<accession>A0ACB9ACG1</accession>
<keyword evidence="2" id="KW-1185">Reference proteome</keyword>
<organism evidence="1 2">
    <name type="scientific">Arctium lappa</name>
    <name type="common">Greater burdock</name>
    <name type="synonym">Lappa major</name>
    <dbReference type="NCBI Taxonomy" id="4217"/>
    <lineage>
        <taxon>Eukaryota</taxon>
        <taxon>Viridiplantae</taxon>
        <taxon>Streptophyta</taxon>
        <taxon>Embryophyta</taxon>
        <taxon>Tracheophyta</taxon>
        <taxon>Spermatophyta</taxon>
        <taxon>Magnoliopsida</taxon>
        <taxon>eudicotyledons</taxon>
        <taxon>Gunneridae</taxon>
        <taxon>Pentapetalae</taxon>
        <taxon>asterids</taxon>
        <taxon>campanulids</taxon>
        <taxon>Asterales</taxon>
        <taxon>Asteraceae</taxon>
        <taxon>Carduoideae</taxon>
        <taxon>Cardueae</taxon>
        <taxon>Arctiinae</taxon>
        <taxon>Arctium</taxon>
    </lineage>
</organism>
<protein>
    <submittedName>
        <fullName evidence="1">Uncharacterized protein</fullName>
    </submittedName>
</protein>